<feature type="non-terminal residue" evidence="9">
    <location>
        <position position="1"/>
    </location>
</feature>
<dbReference type="Pfam" id="PF10256">
    <property type="entry name" value="Erf4"/>
    <property type="match status" value="1"/>
</dbReference>
<keyword evidence="6" id="KW-0472">Membrane</keyword>
<name>A0A6A5SML2_9PLEO</name>
<evidence type="ECO:0000256" key="7">
    <source>
        <dbReference type="SAM" id="MobiDB-lite"/>
    </source>
</evidence>
<gene>
    <name evidence="9" type="ORF">EJ02DRAFT_348914</name>
</gene>
<dbReference type="InterPro" id="IPR051371">
    <property type="entry name" value="Ras_palmitoyltransferase"/>
</dbReference>
<evidence type="ECO:0000256" key="6">
    <source>
        <dbReference type="ARBA" id="ARBA00023136"/>
    </source>
</evidence>
<dbReference type="GO" id="GO:0006612">
    <property type="term" value="P:protein targeting to membrane"/>
    <property type="evidence" value="ECO:0007669"/>
    <property type="project" value="TreeGrafter"/>
</dbReference>
<dbReference type="OrthoDB" id="5377273at2759"/>
<feature type="domain" description="Golgin subfamily A member 7/ERF4" evidence="8">
    <location>
        <begin position="207"/>
        <end position="323"/>
    </location>
</feature>
<evidence type="ECO:0000259" key="8">
    <source>
        <dbReference type="Pfam" id="PF10256"/>
    </source>
</evidence>
<evidence type="ECO:0000313" key="9">
    <source>
        <dbReference type="EMBL" id="KAF1940930.1"/>
    </source>
</evidence>
<proteinExistence type="inferred from homology"/>
<sequence>LNLRSRQPGPPRQPASRLWNPVNSSPRTLAIEYPATRDDDAPNLPVGREFRAYSETRDEYPLLSLPQQHLSHQSPASSSLAVERSTAGDSTSGRTSIGLPRDRRSLMAPAMPPAADARDDDAPAGPAHHVAADMEAGGALRSPNAGPISRVSLPGSRRTSVGSRRSASAQGDDDAVSEFPWGPSHPCFPHPNPHVPLDSELYHTTRIVRIKRDWMVKGDLAPTFANLYPEILDPLITEDDFRLLVKKINDTLTAAFDPFTFRAWLDAVMGVATFWLWDDAGLTGIKRQLAELERWIDEWNREIGAKEAVIIIPLRRTGYLTLDVQIPDPHLGPDTGTRPQTQEDHHSVDAPQLHEQYLPYPLTPTLQVNSQPHYVEVRS</sequence>
<dbReference type="EMBL" id="ML976055">
    <property type="protein sequence ID" value="KAF1940930.1"/>
    <property type="molecule type" value="Genomic_DNA"/>
</dbReference>
<evidence type="ECO:0000256" key="5">
    <source>
        <dbReference type="ARBA" id="ARBA00022824"/>
    </source>
</evidence>
<protein>
    <recommendedName>
        <fullName evidence="4">Ras modification protein ERF4</fullName>
    </recommendedName>
</protein>
<dbReference type="PANTHER" id="PTHR13254:SF0">
    <property type="entry name" value="GOLGIN SUBFAMILY A MEMBER 7_ERF4 DOMAIN-CONTAINING PROTEIN"/>
    <property type="match status" value="1"/>
</dbReference>
<evidence type="ECO:0000256" key="1">
    <source>
        <dbReference type="ARBA" id="ARBA00004406"/>
    </source>
</evidence>
<comment type="subunit">
    <text evidence="3">Interacts with ERF2.</text>
</comment>
<evidence type="ECO:0000256" key="3">
    <source>
        <dbReference type="ARBA" id="ARBA00011396"/>
    </source>
</evidence>
<feature type="region of interest" description="Disordered" evidence="7">
    <location>
        <begin position="135"/>
        <end position="179"/>
    </location>
</feature>
<dbReference type="GO" id="GO:0005789">
    <property type="term" value="C:endoplasmic reticulum membrane"/>
    <property type="evidence" value="ECO:0007669"/>
    <property type="project" value="UniProtKB-SubCell"/>
</dbReference>
<comment type="similarity">
    <text evidence="2">Belongs to the ERF4 family.</text>
</comment>
<evidence type="ECO:0000313" key="10">
    <source>
        <dbReference type="Proteomes" id="UP000800038"/>
    </source>
</evidence>
<dbReference type="GO" id="GO:0031211">
    <property type="term" value="C:endoplasmic reticulum palmitoyltransferase complex"/>
    <property type="evidence" value="ECO:0007669"/>
    <property type="project" value="TreeGrafter"/>
</dbReference>
<comment type="subcellular location">
    <subcellularLocation>
        <location evidence="1">Endoplasmic reticulum membrane</location>
        <topology evidence="1">Peripheral membrane protein</topology>
    </subcellularLocation>
</comment>
<dbReference type="Proteomes" id="UP000800038">
    <property type="component" value="Unassembled WGS sequence"/>
</dbReference>
<feature type="region of interest" description="Disordered" evidence="7">
    <location>
        <begin position="68"/>
        <end position="106"/>
    </location>
</feature>
<keyword evidence="5" id="KW-0256">Endoplasmic reticulum</keyword>
<organism evidence="9 10">
    <name type="scientific">Clathrospora elynae</name>
    <dbReference type="NCBI Taxonomy" id="706981"/>
    <lineage>
        <taxon>Eukaryota</taxon>
        <taxon>Fungi</taxon>
        <taxon>Dikarya</taxon>
        <taxon>Ascomycota</taxon>
        <taxon>Pezizomycotina</taxon>
        <taxon>Dothideomycetes</taxon>
        <taxon>Pleosporomycetidae</taxon>
        <taxon>Pleosporales</taxon>
        <taxon>Diademaceae</taxon>
        <taxon>Clathrospora</taxon>
    </lineage>
</organism>
<accession>A0A6A5SML2</accession>
<evidence type="ECO:0000256" key="2">
    <source>
        <dbReference type="ARBA" id="ARBA00007732"/>
    </source>
</evidence>
<feature type="region of interest" description="Disordered" evidence="7">
    <location>
        <begin position="1"/>
        <end position="25"/>
    </location>
</feature>
<dbReference type="AlphaFoldDB" id="A0A6A5SML2"/>
<feature type="compositionally biased region" description="Low complexity" evidence="7">
    <location>
        <begin position="155"/>
        <end position="169"/>
    </location>
</feature>
<reference evidence="9" key="1">
    <citation type="journal article" date="2020" name="Stud. Mycol.">
        <title>101 Dothideomycetes genomes: a test case for predicting lifestyles and emergence of pathogens.</title>
        <authorList>
            <person name="Haridas S."/>
            <person name="Albert R."/>
            <person name="Binder M."/>
            <person name="Bloem J."/>
            <person name="Labutti K."/>
            <person name="Salamov A."/>
            <person name="Andreopoulos B."/>
            <person name="Baker S."/>
            <person name="Barry K."/>
            <person name="Bills G."/>
            <person name="Bluhm B."/>
            <person name="Cannon C."/>
            <person name="Castanera R."/>
            <person name="Culley D."/>
            <person name="Daum C."/>
            <person name="Ezra D."/>
            <person name="Gonzalez J."/>
            <person name="Henrissat B."/>
            <person name="Kuo A."/>
            <person name="Liang C."/>
            <person name="Lipzen A."/>
            <person name="Lutzoni F."/>
            <person name="Magnuson J."/>
            <person name="Mondo S."/>
            <person name="Nolan M."/>
            <person name="Ohm R."/>
            <person name="Pangilinan J."/>
            <person name="Park H.-J."/>
            <person name="Ramirez L."/>
            <person name="Alfaro M."/>
            <person name="Sun H."/>
            <person name="Tritt A."/>
            <person name="Yoshinaga Y."/>
            <person name="Zwiers L.-H."/>
            <person name="Turgeon B."/>
            <person name="Goodwin S."/>
            <person name="Spatafora J."/>
            <person name="Crous P."/>
            <person name="Grigoriev I."/>
        </authorList>
    </citation>
    <scope>NUCLEOTIDE SEQUENCE</scope>
    <source>
        <strain evidence="9">CBS 161.51</strain>
    </source>
</reference>
<dbReference type="InterPro" id="IPR019383">
    <property type="entry name" value="Golgin_A_7/ERF4"/>
</dbReference>
<keyword evidence="10" id="KW-1185">Reference proteome</keyword>
<dbReference type="PANTHER" id="PTHR13254">
    <property type="entry name" value="GOLGI AUTOANTIGEN, GOLGIN SUBFAMILY A, 7"/>
    <property type="match status" value="1"/>
</dbReference>
<evidence type="ECO:0000256" key="4">
    <source>
        <dbReference type="ARBA" id="ARBA00018463"/>
    </source>
</evidence>